<dbReference type="Gene3D" id="3.90.1150.10">
    <property type="entry name" value="Aspartate Aminotransferase, domain 1"/>
    <property type="match status" value="1"/>
</dbReference>
<keyword evidence="6" id="KW-0808">Transferase</keyword>
<dbReference type="Proteomes" id="UP001367030">
    <property type="component" value="Unassembled WGS sequence"/>
</dbReference>
<dbReference type="PANTHER" id="PTHR42735:SF6">
    <property type="entry name" value="SPHINGOSINE-1-PHOSPHATE LYASE 1"/>
    <property type="match status" value="1"/>
</dbReference>
<dbReference type="InterPro" id="IPR002129">
    <property type="entry name" value="PyrdxlP-dep_de-COase"/>
</dbReference>
<protein>
    <submittedName>
        <fullName evidence="6">Aminotransferase class V-fold PLP-dependent enzyme</fullName>
    </submittedName>
</protein>
<comment type="caution">
    <text evidence="6">The sequence shown here is derived from an EMBL/GenBank/DDBJ whole genome shotgun (WGS) entry which is preliminary data.</text>
</comment>
<evidence type="ECO:0000313" key="6">
    <source>
        <dbReference type="EMBL" id="MEJ8857826.1"/>
    </source>
</evidence>
<dbReference type="GO" id="GO:0008483">
    <property type="term" value="F:transaminase activity"/>
    <property type="evidence" value="ECO:0007669"/>
    <property type="project" value="UniProtKB-KW"/>
</dbReference>
<evidence type="ECO:0000256" key="2">
    <source>
        <dbReference type="ARBA" id="ARBA00022898"/>
    </source>
</evidence>
<dbReference type="EMBL" id="JBBKZS010000013">
    <property type="protein sequence ID" value="MEJ8857826.1"/>
    <property type="molecule type" value="Genomic_DNA"/>
</dbReference>
<organism evidence="6 7">
    <name type="scientific">Variovorax robiniae</name>
    <dbReference type="NCBI Taxonomy" id="1836199"/>
    <lineage>
        <taxon>Bacteria</taxon>
        <taxon>Pseudomonadati</taxon>
        <taxon>Pseudomonadota</taxon>
        <taxon>Betaproteobacteria</taxon>
        <taxon>Burkholderiales</taxon>
        <taxon>Comamonadaceae</taxon>
        <taxon>Variovorax</taxon>
    </lineage>
</organism>
<dbReference type="InterPro" id="IPR015421">
    <property type="entry name" value="PyrdxlP-dep_Trfase_major"/>
</dbReference>
<keyword evidence="7" id="KW-1185">Reference proteome</keyword>
<dbReference type="Gene3D" id="6.10.140.2150">
    <property type="match status" value="1"/>
</dbReference>
<keyword evidence="3 5" id="KW-0456">Lyase</keyword>
<dbReference type="SUPFAM" id="SSF53383">
    <property type="entry name" value="PLP-dependent transferases"/>
    <property type="match status" value="1"/>
</dbReference>
<name>A0ABU8XE17_9BURK</name>
<keyword evidence="2 5" id="KW-0663">Pyridoxal phosphate</keyword>
<evidence type="ECO:0000256" key="4">
    <source>
        <dbReference type="ARBA" id="ARBA00038302"/>
    </source>
</evidence>
<evidence type="ECO:0000256" key="1">
    <source>
        <dbReference type="ARBA" id="ARBA00001933"/>
    </source>
</evidence>
<dbReference type="InterPro" id="IPR015424">
    <property type="entry name" value="PyrdxlP-dep_Trfase"/>
</dbReference>
<accession>A0ABU8XE17</accession>
<dbReference type="Gene3D" id="3.40.640.10">
    <property type="entry name" value="Type I PLP-dependent aspartate aminotransferase-like (Major domain)"/>
    <property type="match status" value="1"/>
</dbReference>
<dbReference type="PANTHER" id="PTHR42735">
    <property type="match status" value="1"/>
</dbReference>
<dbReference type="RefSeq" id="WP_340337896.1">
    <property type="nucleotide sequence ID" value="NZ_JBBKZS010000013.1"/>
</dbReference>
<proteinExistence type="inferred from homology"/>
<comment type="cofactor">
    <cofactor evidence="1 5">
        <name>pyridoxal 5'-phosphate</name>
        <dbReference type="ChEBI" id="CHEBI:597326"/>
    </cofactor>
</comment>
<comment type="similarity">
    <text evidence="4">Belongs to the group II decarboxylase family. Sphingosine-1-phosphate lyase subfamily.</text>
</comment>
<sequence length="414" mass="44565">MTTTKLPDRGIAWPELERQLKEAGKHDVDWRNGRVPMFIHYAGDDVLEVAKKAYLMYFSENGLGGRAFGSLVKFETEVVAMGLDLLHGGPEARGAMTTGGTESIFLAVKCARDRALARNPGMGTPQIVMPLSAHPAFDKAAWFLGMKTVRVPLGADFCADVDALRAALTPETAMLVGSAPAFPHGVVDPIPQIAALAQERGIWMHVDACVGGYFAPFARELGADIPDFDFAVDGVTSISADLHKYGYTAKGASTLFFADPESFALMGYAFDNWPRGQYFTHTLVGTRAGGAIAAAWAVMNYLGRDGYLRVTERVLATRRAMQAGLDRLGLPTLGQPELSVFAFGSPERDMAAIGRGLGARGWIVGYVKEPAGIHHMLNLTHEPVVGRYLADVEEVLKDKATRATAVSGSVVAEY</sequence>
<evidence type="ECO:0000313" key="7">
    <source>
        <dbReference type="Proteomes" id="UP001367030"/>
    </source>
</evidence>
<reference evidence="6 7" key="1">
    <citation type="submission" date="2024-03" db="EMBL/GenBank/DDBJ databases">
        <title>Novel species of the genus Variovorax.</title>
        <authorList>
            <person name="Liu Q."/>
            <person name="Xin Y.-H."/>
        </authorList>
    </citation>
    <scope>NUCLEOTIDE SEQUENCE [LARGE SCALE GENOMIC DNA]</scope>
    <source>
        <strain evidence="6 7">KACC 18901</strain>
    </source>
</reference>
<gene>
    <name evidence="6" type="ORF">WKW79_24870</name>
</gene>
<dbReference type="Pfam" id="PF00282">
    <property type="entry name" value="Pyridoxal_deC"/>
    <property type="match status" value="1"/>
</dbReference>
<keyword evidence="6" id="KW-0032">Aminotransferase</keyword>
<dbReference type="InterPro" id="IPR015422">
    <property type="entry name" value="PyrdxlP-dep_Trfase_small"/>
</dbReference>
<dbReference type="InterPro" id="IPR050477">
    <property type="entry name" value="GrpII_AminoAcid_Decarb"/>
</dbReference>
<evidence type="ECO:0000256" key="3">
    <source>
        <dbReference type="ARBA" id="ARBA00023239"/>
    </source>
</evidence>
<evidence type="ECO:0000256" key="5">
    <source>
        <dbReference type="RuleBase" id="RU000382"/>
    </source>
</evidence>